<proteinExistence type="predicted"/>
<reference evidence="1" key="1">
    <citation type="submission" date="2022-03" db="EMBL/GenBank/DDBJ databases">
        <title>Identification of a novel bacterium isolated from mangrove sediments.</title>
        <authorList>
            <person name="Pan X."/>
        </authorList>
    </citation>
    <scope>NUCLEOTIDE SEQUENCE</scope>
    <source>
        <strain evidence="1">B2580</strain>
    </source>
</reference>
<dbReference type="EMBL" id="JALHLE010000055">
    <property type="protein sequence ID" value="MCJ2181028.1"/>
    <property type="molecule type" value="Genomic_DNA"/>
</dbReference>
<keyword evidence="2" id="KW-1185">Reference proteome</keyword>
<name>A0ABT0B7P9_9SPHN</name>
<feature type="non-terminal residue" evidence="1">
    <location>
        <position position="1"/>
    </location>
</feature>
<gene>
    <name evidence="1" type="ORF">MTR64_20885</name>
</gene>
<comment type="caution">
    <text evidence="1">The sequence shown here is derived from an EMBL/GenBank/DDBJ whole genome shotgun (WGS) entry which is preliminary data.</text>
</comment>
<sequence>AEPPCDFCSALPCRPSNINGTVSALRFLFNVTLKRRDLVRALVVTRIVPRLPEVLSVEEAARLLQSAPGMQYKAALGVAYGAGLAVLFHANSVRSHCKR</sequence>
<protein>
    <submittedName>
        <fullName evidence="1">Uncharacterized protein</fullName>
    </submittedName>
</protein>
<evidence type="ECO:0000313" key="2">
    <source>
        <dbReference type="Proteomes" id="UP001162880"/>
    </source>
</evidence>
<dbReference type="Proteomes" id="UP001162880">
    <property type="component" value="Unassembled WGS sequence"/>
</dbReference>
<organism evidence="1 2">
    <name type="scientific">Novosphingobium album</name>
    <name type="common">ex Hu et al. 2023</name>
    <dbReference type="NCBI Taxonomy" id="2930093"/>
    <lineage>
        <taxon>Bacteria</taxon>
        <taxon>Pseudomonadati</taxon>
        <taxon>Pseudomonadota</taxon>
        <taxon>Alphaproteobacteria</taxon>
        <taxon>Sphingomonadales</taxon>
        <taxon>Sphingomonadaceae</taxon>
        <taxon>Novosphingobium</taxon>
    </lineage>
</organism>
<evidence type="ECO:0000313" key="1">
    <source>
        <dbReference type="EMBL" id="MCJ2181028.1"/>
    </source>
</evidence>
<accession>A0ABT0B7P9</accession>